<dbReference type="RefSeq" id="XP_020077597.1">
    <property type="nucleotide sequence ID" value="XM_020220771.1"/>
</dbReference>
<dbReference type="Pfam" id="PF10558">
    <property type="entry name" value="MTP18"/>
    <property type="match status" value="1"/>
</dbReference>
<evidence type="ECO:0000313" key="5">
    <source>
        <dbReference type="EMBL" id="ODV68530.1"/>
    </source>
</evidence>
<evidence type="ECO:0000256" key="3">
    <source>
        <dbReference type="ARBA" id="ARBA00029631"/>
    </source>
</evidence>
<gene>
    <name evidence="5" type="ORF">HYPBUDRAFT_151963</name>
</gene>
<name>A0A1E4RMN6_9ASCO</name>
<feature type="region of interest" description="Disordered" evidence="4">
    <location>
        <begin position="1"/>
        <end position="22"/>
    </location>
</feature>
<evidence type="ECO:0000313" key="6">
    <source>
        <dbReference type="Proteomes" id="UP000095085"/>
    </source>
</evidence>
<sequence>MSSKTPVSDQINQVEQSLDTKTDLDNQESSLRYAAYANRFRTILLASHRYVAYTSDIGESFRPVAHPYLVKLGYGVSWLYILGDVSYASWIVKLKSEGRYTSGLKPWNYPYPEPNPVAKQVFESTQGDKLVESDWRLVGLKRGLFQSIASMGLPAFTIHSVVRYSSVLFKNLKIKPLKTYGPVGLGLGVVPLLPYLFDEPVEHAIDYIFDKGEDFYKSSQK</sequence>
<dbReference type="OrthoDB" id="424969at2759"/>
<comment type="similarity">
    <text evidence="1">Belongs to the MTFP1 family.</text>
</comment>
<dbReference type="AlphaFoldDB" id="A0A1E4RMN6"/>
<dbReference type="PANTHER" id="PTHR11001:SF2">
    <property type="entry name" value="MITOCHONDRIAL FISSION PROCESS PROTEIN 1"/>
    <property type="match status" value="1"/>
</dbReference>
<dbReference type="EMBL" id="KV454539">
    <property type="protein sequence ID" value="ODV68530.1"/>
    <property type="molecule type" value="Genomic_DNA"/>
</dbReference>
<evidence type="ECO:0000256" key="2">
    <source>
        <dbReference type="ARBA" id="ARBA00017835"/>
    </source>
</evidence>
<evidence type="ECO:0000256" key="4">
    <source>
        <dbReference type="SAM" id="MobiDB-lite"/>
    </source>
</evidence>
<dbReference type="PANTHER" id="PTHR11001">
    <property type="entry name" value="MITOCHONDRIAL FISSION PROCESS PROTEIN 1"/>
    <property type="match status" value="1"/>
</dbReference>
<dbReference type="GO" id="GO:0005739">
    <property type="term" value="C:mitochondrion"/>
    <property type="evidence" value="ECO:0007669"/>
    <property type="project" value="TreeGrafter"/>
</dbReference>
<protein>
    <recommendedName>
        <fullName evidence="2">Mitochondrial fission process protein 1</fullName>
    </recommendedName>
    <alternativeName>
        <fullName evidence="3">Mitochondrial 18 kDa protein</fullName>
    </alternativeName>
</protein>
<dbReference type="GO" id="GO:0000266">
    <property type="term" value="P:mitochondrial fission"/>
    <property type="evidence" value="ECO:0007669"/>
    <property type="project" value="TreeGrafter"/>
</dbReference>
<feature type="compositionally biased region" description="Polar residues" evidence="4">
    <location>
        <begin position="1"/>
        <end position="17"/>
    </location>
</feature>
<evidence type="ECO:0000256" key="1">
    <source>
        <dbReference type="ARBA" id="ARBA00009224"/>
    </source>
</evidence>
<proteinExistence type="inferred from homology"/>
<accession>A0A1E4RMN6</accession>
<dbReference type="GeneID" id="30995321"/>
<dbReference type="Proteomes" id="UP000095085">
    <property type="component" value="Unassembled WGS sequence"/>
</dbReference>
<dbReference type="InterPro" id="IPR019560">
    <property type="entry name" value="Mitochondrial_18_kDa_protein"/>
</dbReference>
<dbReference type="STRING" id="984485.A0A1E4RMN6"/>
<keyword evidence="6" id="KW-1185">Reference proteome</keyword>
<reference evidence="6" key="1">
    <citation type="submission" date="2016-05" db="EMBL/GenBank/DDBJ databases">
        <title>Comparative genomics of biotechnologically important yeasts.</title>
        <authorList>
            <consortium name="DOE Joint Genome Institute"/>
            <person name="Riley R."/>
            <person name="Haridas S."/>
            <person name="Wolfe K.H."/>
            <person name="Lopes M.R."/>
            <person name="Hittinger C.T."/>
            <person name="Goker M."/>
            <person name="Salamov A."/>
            <person name="Wisecaver J."/>
            <person name="Long T.M."/>
            <person name="Aerts A.L."/>
            <person name="Barry K."/>
            <person name="Choi C."/>
            <person name="Clum A."/>
            <person name="Coughlan A.Y."/>
            <person name="Deshpande S."/>
            <person name="Douglass A.P."/>
            <person name="Hanson S.J."/>
            <person name="Klenk H.-P."/>
            <person name="Labutti K."/>
            <person name="Lapidus A."/>
            <person name="Lindquist E."/>
            <person name="Lipzen A."/>
            <person name="Meier-Kolthoff J.P."/>
            <person name="Ohm R.A."/>
            <person name="Otillar R.P."/>
            <person name="Pangilinan J."/>
            <person name="Peng Y."/>
            <person name="Rokas A."/>
            <person name="Rosa C.A."/>
            <person name="Scheuner C."/>
            <person name="Sibirny A.A."/>
            <person name="Slot J.C."/>
            <person name="Stielow J.B."/>
            <person name="Sun H."/>
            <person name="Kurtzman C.P."/>
            <person name="Blackwell M."/>
            <person name="Grigoriev I.V."/>
            <person name="Jeffries T.W."/>
        </authorList>
    </citation>
    <scope>NUCLEOTIDE SEQUENCE [LARGE SCALE GENOMIC DNA]</scope>
    <source>
        <strain evidence="6">NRRL Y-1933</strain>
    </source>
</reference>
<organism evidence="5 6">
    <name type="scientific">Hyphopichia burtonii NRRL Y-1933</name>
    <dbReference type="NCBI Taxonomy" id="984485"/>
    <lineage>
        <taxon>Eukaryota</taxon>
        <taxon>Fungi</taxon>
        <taxon>Dikarya</taxon>
        <taxon>Ascomycota</taxon>
        <taxon>Saccharomycotina</taxon>
        <taxon>Pichiomycetes</taxon>
        <taxon>Debaryomycetaceae</taxon>
        <taxon>Hyphopichia</taxon>
    </lineage>
</organism>